<reference evidence="2" key="2">
    <citation type="journal article" date="2015" name="Data Brief">
        <title>Shoot transcriptome of the giant reed, Arundo donax.</title>
        <authorList>
            <person name="Barrero R.A."/>
            <person name="Guerrero F.D."/>
            <person name="Moolhuijzen P."/>
            <person name="Goolsby J.A."/>
            <person name="Tidwell J."/>
            <person name="Bellgard S.E."/>
            <person name="Bellgard M.I."/>
        </authorList>
    </citation>
    <scope>NUCLEOTIDE SEQUENCE</scope>
    <source>
        <tissue evidence="2">Shoot tissue taken approximately 20 cm above the soil surface</tissue>
    </source>
</reference>
<evidence type="ECO:0000313" key="2">
    <source>
        <dbReference type="EMBL" id="JAE32487.1"/>
    </source>
</evidence>
<reference evidence="2" key="1">
    <citation type="submission" date="2014-09" db="EMBL/GenBank/DDBJ databases">
        <authorList>
            <person name="Magalhaes I.L.F."/>
            <person name="Oliveira U."/>
            <person name="Santos F.R."/>
            <person name="Vidigal T.H.D.A."/>
            <person name="Brescovit A.D."/>
            <person name="Santos A.J."/>
        </authorList>
    </citation>
    <scope>NUCLEOTIDE SEQUENCE</scope>
    <source>
        <tissue evidence="2">Shoot tissue taken approximately 20 cm above the soil surface</tissue>
    </source>
</reference>
<protein>
    <submittedName>
        <fullName evidence="2">Uncharacterized protein</fullName>
    </submittedName>
</protein>
<name>A0A0A9H6V3_ARUDO</name>
<organism evidence="2">
    <name type="scientific">Arundo donax</name>
    <name type="common">Giant reed</name>
    <name type="synonym">Donax arundinaceus</name>
    <dbReference type="NCBI Taxonomy" id="35708"/>
    <lineage>
        <taxon>Eukaryota</taxon>
        <taxon>Viridiplantae</taxon>
        <taxon>Streptophyta</taxon>
        <taxon>Embryophyta</taxon>
        <taxon>Tracheophyta</taxon>
        <taxon>Spermatophyta</taxon>
        <taxon>Magnoliopsida</taxon>
        <taxon>Liliopsida</taxon>
        <taxon>Poales</taxon>
        <taxon>Poaceae</taxon>
        <taxon>PACMAD clade</taxon>
        <taxon>Arundinoideae</taxon>
        <taxon>Arundineae</taxon>
        <taxon>Arundo</taxon>
    </lineage>
</organism>
<dbReference type="AlphaFoldDB" id="A0A0A9H6V3"/>
<sequence>MYRKVAFSRRSLPTRSHESSSSITRSSSMEKSSTAQFLIRQTHPLSSIP</sequence>
<feature type="compositionally biased region" description="Low complexity" evidence="1">
    <location>
        <begin position="19"/>
        <end position="33"/>
    </location>
</feature>
<proteinExistence type="predicted"/>
<accession>A0A0A9H6V3</accession>
<dbReference type="EMBL" id="GBRH01165409">
    <property type="protein sequence ID" value="JAE32487.1"/>
    <property type="molecule type" value="Transcribed_RNA"/>
</dbReference>
<evidence type="ECO:0000256" key="1">
    <source>
        <dbReference type="SAM" id="MobiDB-lite"/>
    </source>
</evidence>
<feature type="region of interest" description="Disordered" evidence="1">
    <location>
        <begin position="1"/>
        <end position="49"/>
    </location>
</feature>